<dbReference type="PANTHER" id="PTHR42901">
    <property type="entry name" value="ALCOHOL DEHYDROGENASE"/>
    <property type="match status" value="1"/>
</dbReference>
<reference evidence="3 4" key="1">
    <citation type="submission" date="2019-04" db="EMBL/GenBank/DDBJ databases">
        <authorList>
            <person name="Dong K."/>
        </authorList>
    </citation>
    <scope>NUCLEOTIDE SEQUENCE [LARGE SCALE GENOMIC DNA]</scope>
    <source>
        <strain evidence="4">dk3543</strain>
    </source>
</reference>
<dbReference type="PANTHER" id="PTHR42901:SF1">
    <property type="entry name" value="ALCOHOL DEHYDROGENASE"/>
    <property type="match status" value="1"/>
</dbReference>
<dbReference type="GO" id="GO:0016616">
    <property type="term" value="F:oxidoreductase activity, acting on the CH-OH group of donors, NAD or NADP as acceptor"/>
    <property type="evidence" value="ECO:0007669"/>
    <property type="project" value="UniProtKB-ARBA"/>
</dbReference>
<proteinExistence type="inferred from homology"/>
<comment type="similarity">
    <text evidence="1">Belongs to the short-chain dehydrogenases/reductases (SDR) family.</text>
</comment>
<sequence>MTPANVPTSVPSSVVESGQRVAVVTGAGSGIGAATARALAGDGFHVVCAARRAERITQVAAEIGGTAVTCDVTDADSVAALAEACGPVVHVLVNNAGGAFGNDPVESADPEQWQQMFDVNVVGLLRVTQALLPALRASGDALLVTIGSVAGRVVYENGAGYIAAKHGAKAVTQTLRLELCGEPVRISEVAPGMVHTPEFSLVRYGGDQSAADAVYEGVPDPLVAEDIAETVRWIASLPAHVNIDELVVRPRAQAANHKVHRVTQD</sequence>
<evidence type="ECO:0000313" key="3">
    <source>
        <dbReference type="EMBL" id="TKI60449.1"/>
    </source>
</evidence>
<dbReference type="Gene3D" id="3.40.50.720">
    <property type="entry name" value="NAD(P)-binding Rossmann-like Domain"/>
    <property type="match status" value="1"/>
</dbReference>
<keyword evidence="2" id="KW-0560">Oxidoreductase</keyword>
<dbReference type="InterPro" id="IPR036291">
    <property type="entry name" value="NAD(P)-bd_dom_sf"/>
</dbReference>
<dbReference type="EMBL" id="SZPY01000005">
    <property type="protein sequence ID" value="TKI60449.1"/>
    <property type="molecule type" value="Genomic_DNA"/>
</dbReference>
<accession>A0A4U2YHH7</accession>
<dbReference type="InterPro" id="IPR002347">
    <property type="entry name" value="SDR_fam"/>
</dbReference>
<dbReference type="AlphaFoldDB" id="A0A4U2YHH7"/>
<evidence type="ECO:0000256" key="1">
    <source>
        <dbReference type="ARBA" id="ARBA00006484"/>
    </source>
</evidence>
<name>A0A4U2YHH7_9ACTN</name>
<organism evidence="3 4">
    <name type="scientific">Nocardioides jishulii</name>
    <dbReference type="NCBI Taxonomy" id="2575440"/>
    <lineage>
        <taxon>Bacteria</taxon>
        <taxon>Bacillati</taxon>
        <taxon>Actinomycetota</taxon>
        <taxon>Actinomycetes</taxon>
        <taxon>Propionibacteriales</taxon>
        <taxon>Nocardioidaceae</taxon>
        <taxon>Nocardioides</taxon>
    </lineage>
</organism>
<dbReference type="Pfam" id="PF00106">
    <property type="entry name" value="adh_short"/>
    <property type="match status" value="1"/>
</dbReference>
<dbReference type="FunFam" id="3.40.50.720:FF:000047">
    <property type="entry name" value="NADP-dependent L-serine/L-allo-threonine dehydrogenase"/>
    <property type="match status" value="1"/>
</dbReference>
<dbReference type="Proteomes" id="UP000307808">
    <property type="component" value="Unassembled WGS sequence"/>
</dbReference>
<gene>
    <name evidence="3" type="ORF">FC770_16800</name>
</gene>
<dbReference type="PRINTS" id="PR00081">
    <property type="entry name" value="GDHRDH"/>
</dbReference>
<protein>
    <submittedName>
        <fullName evidence="3">SDR family oxidoreductase</fullName>
    </submittedName>
</protein>
<evidence type="ECO:0000313" key="4">
    <source>
        <dbReference type="Proteomes" id="UP000307808"/>
    </source>
</evidence>
<dbReference type="SUPFAM" id="SSF51735">
    <property type="entry name" value="NAD(P)-binding Rossmann-fold domains"/>
    <property type="match status" value="1"/>
</dbReference>
<keyword evidence="4" id="KW-1185">Reference proteome</keyword>
<comment type="caution">
    <text evidence="3">The sequence shown here is derived from an EMBL/GenBank/DDBJ whole genome shotgun (WGS) entry which is preliminary data.</text>
</comment>
<dbReference type="OrthoDB" id="9775296at2"/>
<dbReference type="RefSeq" id="WP_137067482.1">
    <property type="nucleotide sequence ID" value="NZ_CP040748.1"/>
</dbReference>
<evidence type="ECO:0000256" key="2">
    <source>
        <dbReference type="ARBA" id="ARBA00023002"/>
    </source>
</evidence>